<reference evidence="2 3" key="1">
    <citation type="submission" date="2019-01" db="EMBL/GenBank/DDBJ databases">
        <authorList>
            <consortium name="Pathogen Informatics"/>
        </authorList>
    </citation>
    <scope>NUCLEOTIDE SEQUENCE [LARGE SCALE GENOMIC DNA]</scope>
    <source>
        <strain evidence="2 3">NCTC10146</strain>
    </source>
</reference>
<evidence type="ECO:0000256" key="1">
    <source>
        <dbReference type="SAM" id="SignalP"/>
    </source>
</evidence>
<evidence type="ECO:0000313" key="3">
    <source>
        <dbReference type="Proteomes" id="UP000290495"/>
    </source>
</evidence>
<proteinExistence type="predicted"/>
<organism evidence="2 3">
    <name type="scientific">Mycoplasmopsis canis</name>
    <dbReference type="NCBI Taxonomy" id="29555"/>
    <lineage>
        <taxon>Bacteria</taxon>
        <taxon>Bacillati</taxon>
        <taxon>Mycoplasmatota</taxon>
        <taxon>Mycoplasmoidales</taxon>
        <taxon>Metamycoplasmataceae</taxon>
        <taxon>Mycoplasmopsis</taxon>
    </lineage>
</organism>
<feature type="signal peptide" evidence="1">
    <location>
        <begin position="1"/>
        <end position="22"/>
    </location>
</feature>
<name>A0A449APY8_9BACT</name>
<dbReference type="RefSeq" id="WP_004794320.1">
    <property type="nucleotide sequence ID" value="NZ_LR215010.1"/>
</dbReference>
<evidence type="ECO:0008006" key="4">
    <source>
        <dbReference type="Google" id="ProtNLM"/>
    </source>
</evidence>
<dbReference type="PROSITE" id="PS51257">
    <property type="entry name" value="PROKAR_LIPOPROTEIN"/>
    <property type="match status" value="1"/>
</dbReference>
<accession>A0A449APY8</accession>
<dbReference type="EMBL" id="LR215010">
    <property type="protein sequence ID" value="VEU68625.1"/>
    <property type="molecule type" value="Genomic_DNA"/>
</dbReference>
<dbReference type="Proteomes" id="UP000290495">
    <property type="component" value="Chromosome"/>
</dbReference>
<feature type="chain" id="PRO_5019115852" description="Lipoprotein" evidence="1">
    <location>
        <begin position="23"/>
        <end position="199"/>
    </location>
</feature>
<protein>
    <recommendedName>
        <fullName evidence="4">Lipoprotein</fullName>
    </recommendedName>
</protein>
<sequence length="199" mass="23740">MKSMKWILLKVLSSAISLSVISCNQNKYQNLESYDSEKTIVENIYKLNNNLWNSTDFRNRKVSFLVESTEMFKSKIISEIHSQEQKTKINNNWYDFSKQFNKIFEKDFMNKYYIIYYSNYSSREPIDSVEVNVNTVKIHHITYGDYEKQLISGQYLIFIEKKNIPNINSILINKISEKTDLTKYNNSLSKVKNRIWFSK</sequence>
<dbReference type="AlphaFoldDB" id="A0A449APY8"/>
<evidence type="ECO:0000313" key="2">
    <source>
        <dbReference type="EMBL" id="VEU68625.1"/>
    </source>
</evidence>
<keyword evidence="1" id="KW-0732">Signal</keyword>
<gene>
    <name evidence="2" type="ORF">NCTC10146_00071</name>
</gene>